<dbReference type="Proteomes" id="UP000664771">
    <property type="component" value="Unassembled WGS sequence"/>
</dbReference>
<evidence type="ECO:0000256" key="1">
    <source>
        <dbReference type="ARBA" id="ARBA00022630"/>
    </source>
</evidence>
<dbReference type="InterPro" id="IPR003680">
    <property type="entry name" value="Flavodoxin_fold"/>
</dbReference>
<comment type="caution">
    <text evidence="6">Lacks conserved residue(s) required for the propagation of feature annotation.</text>
</comment>
<evidence type="ECO:0000259" key="7">
    <source>
        <dbReference type="Pfam" id="PF02525"/>
    </source>
</evidence>
<feature type="binding site" evidence="6">
    <location>
        <position position="9"/>
    </location>
    <ligand>
        <name>FMN</name>
        <dbReference type="ChEBI" id="CHEBI:58210"/>
    </ligand>
</feature>
<comment type="function">
    <text evidence="6">Quinone reductase that provides resistance to thiol-specific stress caused by electrophilic quinones.</text>
</comment>
<comment type="catalytic activity">
    <reaction evidence="6">
        <text>2 a quinone + NADH + H(+) = 2 a 1,4-benzosemiquinone + NAD(+)</text>
        <dbReference type="Rhea" id="RHEA:65952"/>
        <dbReference type="ChEBI" id="CHEBI:15378"/>
        <dbReference type="ChEBI" id="CHEBI:57540"/>
        <dbReference type="ChEBI" id="CHEBI:57945"/>
        <dbReference type="ChEBI" id="CHEBI:132124"/>
        <dbReference type="ChEBI" id="CHEBI:134225"/>
    </reaction>
</comment>
<sequence length="202" mass="21065">MKLLHIDSSILADHSVSRGLSRAITAKFVAEIPGLEVSYRDLAADPIQHLSGGVLAAQGSEGEPDQALKDDVTAGGVALQQFLEADIVVIGVGFYNLSVSSQLKAWIDRVVVAGRTFHYTEAGPEGLAGGKRVILAISRGGFYGEGSPNAVFEHGESYLRAVFGLLGVTQLEVVAADGVARGPEQRAAATKAAQERIAVLAA</sequence>
<keyword evidence="4 6" id="KW-0520">NAD</keyword>
<evidence type="ECO:0000256" key="2">
    <source>
        <dbReference type="ARBA" id="ARBA00022643"/>
    </source>
</evidence>
<evidence type="ECO:0000256" key="6">
    <source>
        <dbReference type="HAMAP-Rule" id="MF_01216"/>
    </source>
</evidence>
<dbReference type="EMBL" id="JAFVMF010000023">
    <property type="protein sequence ID" value="MBO1361497.1"/>
    <property type="molecule type" value="Genomic_DNA"/>
</dbReference>
<feature type="binding site" evidence="6">
    <location>
        <begin position="15"/>
        <end position="17"/>
    </location>
    <ligand>
        <name>FMN</name>
        <dbReference type="ChEBI" id="CHEBI:58210"/>
    </ligand>
</feature>
<comment type="function">
    <text evidence="6">Also exhibits azoreductase activity. Catalyzes the reductive cleavage of the azo bond in aromatic azo compounds to the corresponding amines.</text>
</comment>
<dbReference type="Pfam" id="PF02525">
    <property type="entry name" value="Flavodoxin_2"/>
    <property type="match status" value="1"/>
</dbReference>
<dbReference type="EC" id="1.6.5.-" evidence="6"/>
<dbReference type="HAMAP" id="MF_01216">
    <property type="entry name" value="Azoreductase_type1"/>
    <property type="match status" value="1"/>
</dbReference>
<keyword evidence="1 6" id="KW-0285">Flavoprotein</keyword>
<dbReference type="InterPro" id="IPR023048">
    <property type="entry name" value="NADH:quinone_OxRdtase_FMN_depd"/>
</dbReference>
<evidence type="ECO:0000256" key="3">
    <source>
        <dbReference type="ARBA" id="ARBA00023002"/>
    </source>
</evidence>
<dbReference type="RefSeq" id="WP_207883281.1">
    <property type="nucleotide sequence ID" value="NZ_JAFVMF010000023.1"/>
</dbReference>
<comment type="cofactor">
    <cofactor evidence="6">
        <name>FMN</name>
        <dbReference type="ChEBI" id="CHEBI:58210"/>
    </cofactor>
    <text evidence="6">Binds 1 FMN per subunit.</text>
</comment>
<comment type="catalytic activity">
    <reaction evidence="5">
        <text>N,N-dimethyl-1,4-phenylenediamine + anthranilate + 2 NAD(+) = 2-(4-dimethylaminophenyl)diazenylbenzoate + 2 NADH + 2 H(+)</text>
        <dbReference type="Rhea" id="RHEA:55872"/>
        <dbReference type="ChEBI" id="CHEBI:15378"/>
        <dbReference type="ChEBI" id="CHEBI:15783"/>
        <dbReference type="ChEBI" id="CHEBI:16567"/>
        <dbReference type="ChEBI" id="CHEBI:57540"/>
        <dbReference type="ChEBI" id="CHEBI:57945"/>
        <dbReference type="ChEBI" id="CHEBI:71579"/>
        <dbReference type="EC" id="1.7.1.17"/>
    </reaction>
    <physiologicalReaction direction="right-to-left" evidence="5">
        <dbReference type="Rhea" id="RHEA:55874"/>
    </physiologicalReaction>
</comment>
<dbReference type="Gene3D" id="3.40.50.360">
    <property type="match status" value="1"/>
</dbReference>
<dbReference type="SUPFAM" id="SSF52218">
    <property type="entry name" value="Flavoproteins"/>
    <property type="match status" value="1"/>
</dbReference>
<dbReference type="InterPro" id="IPR050104">
    <property type="entry name" value="FMN-dep_NADH:Q_OxRdtase_AzoR1"/>
</dbReference>
<dbReference type="PANTHER" id="PTHR43741">
    <property type="entry name" value="FMN-DEPENDENT NADH-AZOREDUCTASE 1"/>
    <property type="match status" value="1"/>
</dbReference>
<dbReference type="InterPro" id="IPR029039">
    <property type="entry name" value="Flavoprotein-like_sf"/>
</dbReference>
<evidence type="ECO:0000313" key="9">
    <source>
        <dbReference type="Proteomes" id="UP000664771"/>
    </source>
</evidence>
<name>A0ABS3M026_9PROT</name>
<evidence type="ECO:0000313" key="8">
    <source>
        <dbReference type="EMBL" id="MBO1361497.1"/>
    </source>
</evidence>
<gene>
    <name evidence="6" type="primary">azoR</name>
    <name evidence="8" type="ORF">J2D73_17060</name>
</gene>
<accession>A0ABS3M026</accession>
<reference evidence="8 9" key="1">
    <citation type="submission" date="2021-03" db="EMBL/GenBank/DDBJ databases">
        <title>The complete genome sequence of Acetobacter sacchari TBRC 11175.</title>
        <authorList>
            <person name="Charoenyingcharoen P."/>
            <person name="Yukphan P."/>
        </authorList>
    </citation>
    <scope>NUCLEOTIDE SEQUENCE [LARGE SCALE GENOMIC DNA]</scope>
    <source>
        <strain evidence="8 9">TBRC 11175</strain>
    </source>
</reference>
<comment type="caution">
    <text evidence="8">The sequence shown here is derived from an EMBL/GenBank/DDBJ whole genome shotgun (WGS) entry which is preliminary data.</text>
</comment>
<proteinExistence type="inferred from homology"/>
<feature type="binding site" evidence="6">
    <location>
        <begin position="138"/>
        <end position="141"/>
    </location>
    <ligand>
        <name>FMN</name>
        <dbReference type="ChEBI" id="CHEBI:58210"/>
    </ligand>
</feature>
<dbReference type="EC" id="1.7.1.17" evidence="6"/>
<keyword evidence="3 6" id="KW-0560">Oxidoreductase</keyword>
<keyword evidence="2 6" id="KW-0288">FMN</keyword>
<evidence type="ECO:0000256" key="5">
    <source>
        <dbReference type="ARBA" id="ARBA00048542"/>
    </source>
</evidence>
<protein>
    <recommendedName>
        <fullName evidence="6">FMN dependent NADH:quinone oxidoreductase</fullName>
        <ecNumber evidence="6">1.6.5.-</ecNumber>
    </recommendedName>
    <alternativeName>
        <fullName evidence="6">Azo-dye reductase</fullName>
    </alternativeName>
    <alternativeName>
        <fullName evidence="6">FMN-dependent NADH-azo compound oxidoreductase</fullName>
    </alternativeName>
    <alternativeName>
        <fullName evidence="6">FMN-dependent NADH-azoreductase</fullName>
        <ecNumber evidence="6">1.7.1.17</ecNumber>
    </alternativeName>
</protein>
<comment type="subunit">
    <text evidence="6">Homodimer.</text>
</comment>
<evidence type="ECO:0000256" key="4">
    <source>
        <dbReference type="ARBA" id="ARBA00023027"/>
    </source>
</evidence>
<dbReference type="PANTHER" id="PTHR43741:SF4">
    <property type="entry name" value="FMN-DEPENDENT NADH:QUINONE OXIDOREDUCTASE"/>
    <property type="match status" value="1"/>
</dbReference>
<comment type="similarity">
    <text evidence="6">Belongs to the azoreductase type 1 family.</text>
</comment>
<keyword evidence="9" id="KW-1185">Reference proteome</keyword>
<organism evidence="8 9">
    <name type="scientific">Acetobacter sacchari</name>
    <dbReference type="NCBI Taxonomy" id="2661687"/>
    <lineage>
        <taxon>Bacteria</taxon>
        <taxon>Pseudomonadati</taxon>
        <taxon>Pseudomonadota</taxon>
        <taxon>Alphaproteobacteria</taxon>
        <taxon>Acetobacterales</taxon>
        <taxon>Acetobacteraceae</taxon>
        <taxon>Acetobacter</taxon>
    </lineage>
</organism>
<feature type="domain" description="Flavodoxin-like fold" evidence="7">
    <location>
        <begin position="1"/>
        <end position="198"/>
    </location>
</feature>